<name>A0ABY9TUA8_9GAMM</name>
<evidence type="ECO:0008006" key="3">
    <source>
        <dbReference type="Google" id="ProtNLM"/>
    </source>
</evidence>
<protein>
    <recommendedName>
        <fullName evidence="3">SGNH hydrolase-type esterase domain-containing protein</fullName>
    </recommendedName>
</protein>
<dbReference type="EMBL" id="CP134145">
    <property type="protein sequence ID" value="WNC71299.1"/>
    <property type="molecule type" value="Genomic_DNA"/>
</dbReference>
<evidence type="ECO:0000313" key="1">
    <source>
        <dbReference type="EMBL" id="WNC71299.1"/>
    </source>
</evidence>
<organism evidence="1 2">
    <name type="scientific">Thalassotalea psychrophila</name>
    <dbReference type="NCBI Taxonomy" id="3065647"/>
    <lineage>
        <taxon>Bacteria</taxon>
        <taxon>Pseudomonadati</taxon>
        <taxon>Pseudomonadota</taxon>
        <taxon>Gammaproteobacteria</taxon>
        <taxon>Alteromonadales</taxon>
        <taxon>Colwelliaceae</taxon>
        <taxon>Thalassotalea</taxon>
    </lineage>
</organism>
<dbReference type="Proteomes" id="UP001258994">
    <property type="component" value="Chromosome"/>
</dbReference>
<proteinExistence type="predicted"/>
<keyword evidence="2" id="KW-1185">Reference proteome</keyword>
<gene>
    <name evidence="1" type="ORF">RGQ13_14365</name>
</gene>
<reference evidence="2" key="1">
    <citation type="submission" date="2023-09" db="EMBL/GenBank/DDBJ databases">
        <authorList>
            <person name="Li S."/>
            <person name="Li X."/>
            <person name="Zhang C."/>
            <person name="Zhao Z."/>
        </authorList>
    </citation>
    <scope>NUCLEOTIDE SEQUENCE [LARGE SCALE GENOMIC DNA]</scope>
    <source>
        <strain evidence="2">SQ149</strain>
    </source>
</reference>
<accession>A0ABY9TUA8</accession>
<evidence type="ECO:0000313" key="2">
    <source>
        <dbReference type="Proteomes" id="UP001258994"/>
    </source>
</evidence>
<dbReference type="RefSeq" id="WP_348390434.1">
    <property type="nucleotide sequence ID" value="NZ_CP134145.1"/>
</dbReference>
<sequence>MKKVLVFGDSHVGSLKGVGHQFKSDLVKFDFVGFPLPIAKMLVIDSNGLAIRPITELERCANNTELEKWYKQIHRLIHSIDKSGVIKLINYDYIFVYGGRFLYHNWYNLTFPDTSYSSGFLEEYASQIISPTLHYKWLLQIKKALGNKLKVISIPEPILNELVWNYDGVVAQNTDYLALIPNGAKYSECIYNVTKVLTKKGIDLLPLPVELFVDDKAVAAKYKSTNPIDFIHLNTEGAKLVLDNITKYILN</sequence>